<dbReference type="InterPro" id="IPR001932">
    <property type="entry name" value="PPM-type_phosphatase-like_dom"/>
</dbReference>
<dbReference type="SUPFAM" id="SSF81606">
    <property type="entry name" value="PP2C-like"/>
    <property type="match status" value="2"/>
</dbReference>
<dbReference type="InterPro" id="IPR036457">
    <property type="entry name" value="PPM-type-like_dom_sf"/>
</dbReference>
<protein>
    <recommendedName>
        <fullName evidence="1">PPM-type phosphatase domain-containing protein</fullName>
    </recommendedName>
</protein>
<dbReference type="InterPro" id="IPR015655">
    <property type="entry name" value="PP2C"/>
</dbReference>
<dbReference type="PROSITE" id="PS51746">
    <property type="entry name" value="PPM_2"/>
    <property type="match status" value="1"/>
</dbReference>
<feature type="domain" description="PPM-type phosphatase" evidence="1">
    <location>
        <begin position="37"/>
        <end position="377"/>
    </location>
</feature>
<sequence>MGFWDFPFMQKAFRFERLVDGDVSRRKKKPFWLNPVSHGCYTIDRLSYIDRSPSADSVTVQREQQSEEELEVWFFAVSDAGSGREIVKYMQNHIFDKLHNEPGVLRKCKEIMRRAYVEEERSSGSAASVTVLDGEKLAMASIGDHRVVVCRDGEAYQLRAKSSTRKWSDFVFPVCYQGETDDESDSRDLELAMVTEKISSDTEFIIIGSSGIWQAFRFERLVDGDVSRRKKKPFWLNPVSHGCYTIDRLSYIDRSPSADSVTVQREQQSEEELEVWFFAVSDAGTGREIVKYMQNHIFDNEPGVLRKCKEIMRRAYVEEERSSGSAASVTVVDGEKLAMASIGDHRVVICRDGEAYQLRAKSSTRKWSDFVFPGSFP</sequence>
<name>A0A8S9FRK9_BRACR</name>
<organism evidence="2">
    <name type="scientific">Brassica cretica</name>
    <name type="common">Mustard</name>
    <dbReference type="NCBI Taxonomy" id="69181"/>
    <lineage>
        <taxon>Eukaryota</taxon>
        <taxon>Viridiplantae</taxon>
        <taxon>Streptophyta</taxon>
        <taxon>Embryophyta</taxon>
        <taxon>Tracheophyta</taxon>
        <taxon>Spermatophyta</taxon>
        <taxon>Magnoliopsida</taxon>
        <taxon>eudicotyledons</taxon>
        <taxon>Gunneridae</taxon>
        <taxon>Pentapetalae</taxon>
        <taxon>rosids</taxon>
        <taxon>malvids</taxon>
        <taxon>Brassicales</taxon>
        <taxon>Brassicaceae</taxon>
        <taxon>Brassiceae</taxon>
        <taxon>Brassica</taxon>
    </lineage>
</organism>
<dbReference type="Pfam" id="PF00481">
    <property type="entry name" value="PP2C"/>
    <property type="match status" value="2"/>
</dbReference>
<evidence type="ECO:0000313" key="2">
    <source>
        <dbReference type="EMBL" id="KAF2534638.1"/>
    </source>
</evidence>
<evidence type="ECO:0000259" key="1">
    <source>
        <dbReference type="PROSITE" id="PS51746"/>
    </source>
</evidence>
<reference evidence="2" key="1">
    <citation type="submission" date="2019-12" db="EMBL/GenBank/DDBJ databases">
        <title>Genome sequencing and annotation of Brassica cretica.</title>
        <authorList>
            <person name="Studholme D.J."/>
            <person name="Sarris P.F."/>
        </authorList>
    </citation>
    <scope>NUCLEOTIDE SEQUENCE</scope>
    <source>
        <strain evidence="2">PFS-102/07</strain>
        <tissue evidence="2">Leaf</tissue>
    </source>
</reference>
<dbReference type="Gene3D" id="3.60.40.10">
    <property type="entry name" value="PPM-type phosphatase domain"/>
    <property type="match status" value="2"/>
</dbReference>
<dbReference type="AlphaFoldDB" id="A0A8S9FRK9"/>
<dbReference type="SMART" id="SM00332">
    <property type="entry name" value="PP2Cc"/>
    <property type="match status" value="1"/>
</dbReference>
<accession>A0A8S9FRK9</accession>
<dbReference type="EMBL" id="QGKY02002305">
    <property type="protein sequence ID" value="KAF2534638.1"/>
    <property type="molecule type" value="Genomic_DNA"/>
</dbReference>
<gene>
    <name evidence="2" type="ORF">F2Q70_00030383</name>
</gene>
<proteinExistence type="predicted"/>
<dbReference type="GO" id="GO:0004722">
    <property type="term" value="F:protein serine/threonine phosphatase activity"/>
    <property type="evidence" value="ECO:0007669"/>
    <property type="project" value="InterPro"/>
</dbReference>
<comment type="caution">
    <text evidence="2">The sequence shown here is derived from an EMBL/GenBank/DDBJ whole genome shotgun (WGS) entry which is preliminary data.</text>
</comment>
<dbReference type="PANTHER" id="PTHR47992">
    <property type="entry name" value="PROTEIN PHOSPHATASE"/>
    <property type="match status" value="1"/>
</dbReference>